<proteinExistence type="predicted"/>
<accession>A0ABU7BR30</accession>
<comment type="caution">
    <text evidence="2">The sequence shown here is derived from an EMBL/GenBank/DDBJ whole genome shotgun (WGS) entry which is preliminary data.</text>
</comment>
<feature type="region of interest" description="Disordered" evidence="1">
    <location>
        <begin position="87"/>
        <end position="111"/>
    </location>
</feature>
<evidence type="ECO:0000313" key="2">
    <source>
        <dbReference type="EMBL" id="MED6252421.1"/>
    </source>
</evidence>
<gene>
    <name evidence="2" type="ORF">ATANTOWER_011513</name>
</gene>
<protein>
    <submittedName>
        <fullName evidence="2">Uncharacterized protein</fullName>
    </submittedName>
</protein>
<sequence>MHRNGLSHLFFSPLNYDIIPQALRGYLKFTSTTVKKDLNPNPGTPQQYVNSQSITVLIVYKLSPGRKRDSGNPRDVMGIHQQNIVPSRTSILLPGSTRRGNAQEDPKHAGE</sequence>
<dbReference type="EMBL" id="JAHUTI010061502">
    <property type="protein sequence ID" value="MED6252421.1"/>
    <property type="molecule type" value="Genomic_DNA"/>
</dbReference>
<reference evidence="2 3" key="1">
    <citation type="submission" date="2021-07" db="EMBL/GenBank/DDBJ databases">
        <authorList>
            <person name="Palmer J.M."/>
        </authorList>
    </citation>
    <scope>NUCLEOTIDE SEQUENCE [LARGE SCALE GENOMIC DNA]</scope>
    <source>
        <strain evidence="2 3">AT_MEX2019</strain>
        <tissue evidence="2">Muscle</tissue>
    </source>
</reference>
<name>A0ABU7BR30_9TELE</name>
<feature type="compositionally biased region" description="Basic and acidic residues" evidence="1">
    <location>
        <begin position="101"/>
        <end position="111"/>
    </location>
</feature>
<keyword evidence="3" id="KW-1185">Reference proteome</keyword>
<dbReference type="Proteomes" id="UP001345963">
    <property type="component" value="Unassembled WGS sequence"/>
</dbReference>
<organism evidence="2 3">
    <name type="scientific">Ataeniobius toweri</name>
    <dbReference type="NCBI Taxonomy" id="208326"/>
    <lineage>
        <taxon>Eukaryota</taxon>
        <taxon>Metazoa</taxon>
        <taxon>Chordata</taxon>
        <taxon>Craniata</taxon>
        <taxon>Vertebrata</taxon>
        <taxon>Euteleostomi</taxon>
        <taxon>Actinopterygii</taxon>
        <taxon>Neopterygii</taxon>
        <taxon>Teleostei</taxon>
        <taxon>Neoteleostei</taxon>
        <taxon>Acanthomorphata</taxon>
        <taxon>Ovalentaria</taxon>
        <taxon>Atherinomorphae</taxon>
        <taxon>Cyprinodontiformes</taxon>
        <taxon>Goodeidae</taxon>
        <taxon>Ataeniobius</taxon>
    </lineage>
</organism>
<evidence type="ECO:0000256" key="1">
    <source>
        <dbReference type="SAM" id="MobiDB-lite"/>
    </source>
</evidence>
<evidence type="ECO:0000313" key="3">
    <source>
        <dbReference type="Proteomes" id="UP001345963"/>
    </source>
</evidence>